<dbReference type="PANTHER" id="PTHR38037:SF2">
    <property type="entry name" value="ATP-DEPENDENT ZINC PROTEASE DOMAIN-CONTAINING PROTEIN-RELATED"/>
    <property type="match status" value="1"/>
</dbReference>
<gene>
    <name evidence="2" type="ORF">GCM10023231_25810</name>
</gene>
<evidence type="ECO:0000313" key="3">
    <source>
        <dbReference type="Proteomes" id="UP001501411"/>
    </source>
</evidence>
<dbReference type="EMBL" id="BAABIQ010000037">
    <property type="protein sequence ID" value="GAA4796220.1"/>
    <property type="molecule type" value="Genomic_DNA"/>
</dbReference>
<dbReference type="Gene3D" id="2.40.70.10">
    <property type="entry name" value="Acid Proteases"/>
    <property type="match status" value="1"/>
</dbReference>
<reference evidence="3" key="1">
    <citation type="journal article" date="2019" name="Int. J. Syst. Evol. Microbiol.">
        <title>The Global Catalogue of Microorganisms (GCM) 10K type strain sequencing project: providing services to taxonomists for standard genome sequencing and annotation.</title>
        <authorList>
            <consortium name="The Broad Institute Genomics Platform"/>
            <consortium name="The Broad Institute Genome Sequencing Center for Infectious Disease"/>
            <person name="Wu L."/>
            <person name="Ma J."/>
        </authorList>
    </citation>
    <scope>NUCLEOTIDE SEQUENCE [LARGE SCALE GENOMIC DNA]</scope>
    <source>
        <strain evidence="3">JCM 18200</strain>
    </source>
</reference>
<evidence type="ECO:0000259" key="1">
    <source>
        <dbReference type="Pfam" id="PF05618"/>
    </source>
</evidence>
<dbReference type="Pfam" id="PF05618">
    <property type="entry name" value="Zn_protease"/>
    <property type="match status" value="1"/>
</dbReference>
<feature type="domain" description="Retropepsin-like aspartic endopeptidase" evidence="1">
    <location>
        <begin position="3"/>
        <end position="136"/>
    </location>
</feature>
<dbReference type="PANTHER" id="PTHR38037">
    <property type="entry name" value="ZN_PROTEASE DOMAIN-CONTAINING PROTEIN"/>
    <property type="match status" value="1"/>
</dbReference>
<organism evidence="2 3">
    <name type="scientific">Olivibacter ginsenosidimutans</name>
    <dbReference type="NCBI Taxonomy" id="1176537"/>
    <lineage>
        <taxon>Bacteria</taxon>
        <taxon>Pseudomonadati</taxon>
        <taxon>Bacteroidota</taxon>
        <taxon>Sphingobacteriia</taxon>
        <taxon>Sphingobacteriales</taxon>
        <taxon>Sphingobacteriaceae</taxon>
        <taxon>Olivibacter</taxon>
    </lineage>
</organism>
<keyword evidence="2" id="KW-0378">Hydrolase</keyword>
<comment type="caution">
    <text evidence="2">The sequence shown here is derived from an EMBL/GenBank/DDBJ whole genome shotgun (WGS) entry which is preliminary data.</text>
</comment>
<keyword evidence="2" id="KW-0645">Protease</keyword>
<dbReference type="Proteomes" id="UP001501411">
    <property type="component" value="Unassembled WGS sequence"/>
</dbReference>
<name>A0ABP9BJB2_9SPHI</name>
<accession>A0ABP9BJB2</accession>
<dbReference type="InterPro" id="IPR008503">
    <property type="entry name" value="Asp_endopeptidase"/>
</dbReference>
<dbReference type="SUPFAM" id="SSF50630">
    <property type="entry name" value="Acid proteases"/>
    <property type="match status" value="1"/>
</dbReference>
<dbReference type="InterPro" id="IPR021109">
    <property type="entry name" value="Peptidase_aspartic_dom_sf"/>
</dbReference>
<sequence>MKIIGWKETVDFVDFGILNVPAKIDTGAKTSVLHCKSIELVKKGRKQFVRFIPLDEHYIGYGTVYVLPFHKERKIKNSFGSEENRFIIKTNISLFNKNYEIELSLRDRSDMEFPVLLGRSFIRKKFLVDVSKSNHTKRTNR</sequence>
<dbReference type="GO" id="GO:0008233">
    <property type="term" value="F:peptidase activity"/>
    <property type="evidence" value="ECO:0007669"/>
    <property type="project" value="UniProtKB-KW"/>
</dbReference>
<dbReference type="RefSeq" id="WP_345232210.1">
    <property type="nucleotide sequence ID" value="NZ_BAABIQ010000037.1"/>
</dbReference>
<dbReference type="GO" id="GO:0006508">
    <property type="term" value="P:proteolysis"/>
    <property type="evidence" value="ECO:0007669"/>
    <property type="project" value="UniProtKB-KW"/>
</dbReference>
<protein>
    <submittedName>
        <fullName evidence="2">ATP-dependent zinc protease</fullName>
    </submittedName>
</protein>
<evidence type="ECO:0000313" key="2">
    <source>
        <dbReference type="EMBL" id="GAA4796220.1"/>
    </source>
</evidence>
<keyword evidence="3" id="KW-1185">Reference proteome</keyword>
<proteinExistence type="predicted"/>